<protein>
    <submittedName>
        <fullName evidence="1">Uncharacterized protein</fullName>
    </submittedName>
</protein>
<comment type="caution">
    <text evidence="1">The sequence shown here is derived from an EMBL/GenBank/DDBJ whole genome shotgun (WGS) entry which is preliminary data.</text>
</comment>
<dbReference type="AlphaFoldDB" id="A0A8J5CXL9"/>
<keyword evidence="2" id="KW-1185">Reference proteome</keyword>
<name>A0A8J5CXL9_CHIOP</name>
<evidence type="ECO:0000313" key="2">
    <source>
        <dbReference type="Proteomes" id="UP000770661"/>
    </source>
</evidence>
<dbReference type="Proteomes" id="UP000770661">
    <property type="component" value="Unassembled WGS sequence"/>
</dbReference>
<dbReference type="OrthoDB" id="425681at2759"/>
<sequence>MVKHGTNQIIQITNHLNPGQILVMAYDCPIFAVFSNRFDVLGALGDPVELWDTFKRETLQAAKECIGERRVIFTESLEVLVMALEALQEEAKPLGLEVSWLKTKVQVFGDLLDEAFTTAIQGYAMVCGYGIVGESRRSLEFQYRISRNLISSIIPEVCDALFEVLRGTYLKASYNIY</sequence>
<organism evidence="1 2">
    <name type="scientific">Chionoecetes opilio</name>
    <name type="common">Atlantic snow crab</name>
    <name type="synonym">Cancer opilio</name>
    <dbReference type="NCBI Taxonomy" id="41210"/>
    <lineage>
        <taxon>Eukaryota</taxon>
        <taxon>Metazoa</taxon>
        <taxon>Ecdysozoa</taxon>
        <taxon>Arthropoda</taxon>
        <taxon>Crustacea</taxon>
        <taxon>Multicrustacea</taxon>
        <taxon>Malacostraca</taxon>
        <taxon>Eumalacostraca</taxon>
        <taxon>Eucarida</taxon>
        <taxon>Decapoda</taxon>
        <taxon>Pleocyemata</taxon>
        <taxon>Brachyura</taxon>
        <taxon>Eubrachyura</taxon>
        <taxon>Majoidea</taxon>
        <taxon>Majidae</taxon>
        <taxon>Chionoecetes</taxon>
    </lineage>
</organism>
<accession>A0A8J5CXL9</accession>
<dbReference type="EMBL" id="JACEEZ010006872">
    <property type="protein sequence ID" value="KAG0724486.1"/>
    <property type="molecule type" value="Genomic_DNA"/>
</dbReference>
<reference evidence="1" key="1">
    <citation type="submission" date="2020-07" db="EMBL/GenBank/DDBJ databases">
        <title>The High-quality genome of the commercially important snow crab, Chionoecetes opilio.</title>
        <authorList>
            <person name="Jeong J.-H."/>
            <person name="Ryu S."/>
        </authorList>
    </citation>
    <scope>NUCLEOTIDE SEQUENCE</scope>
    <source>
        <strain evidence="1">MADBK_172401_WGS</strain>
        <tissue evidence="1">Digestive gland</tissue>
    </source>
</reference>
<gene>
    <name evidence="1" type="ORF">GWK47_040491</name>
</gene>
<proteinExistence type="predicted"/>
<evidence type="ECO:0000313" key="1">
    <source>
        <dbReference type="EMBL" id="KAG0724486.1"/>
    </source>
</evidence>